<dbReference type="EMBL" id="JAUHHV010000010">
    <property type="protein sequence ID" value="KAK1409371.1"/>
    <property type="molecule type" value="Genomic_DNA"/>
</dbReference>
<organism evidence="4 5">
    <name type="scientific">Tagetes erecta</name>
    <name type="common">African marigold</name>
    <dbReference type="NCBI Taxonomy" id="13708"/>
    <lineage>
        <taxon>Eukaryota</taxon>
        <taxon>Viridiplantae</taxon>
        <taxon>Streptophyta</taxon>
        <taxon>Embryophyta</taxon>
        <taxon>Tracheophyta</taxon>
        <taxon>Spermatophyta</taxon>
        <taxon>Magnoliopsida</taxon>
        <taxon>eudicotyledons</taxon>
        <taxon>Gunneridae</taxon>
        <taxon>Pentapetalae</taxon>
        <taxon>asterids</taxon>
        <taxon>campanulids</taxon>
        <taxon>Asterales</taxon>
        <taxon>Asteraceae</taxon>
        <taxon>Asteroideae</taxon>
        <taxon>Heliantheae alliance</taxon>
        <taxon>Tageteae</taxon>
        <taxon>Tagetes</taxon>
    </lineage>
</organism>
<dbReference type="Gene3D" id="3.30.559.10">
    <property type="entry name" value="Chloramphenicol acetyltransferase-like domain"/>
    <property type="match status" value="2"/>
</dbReference>
<comment type="similarity">
    <text evidence="1">Belongs to the plant acyltransferase family.</text>
</comment>
<name>A0AAD8JTI1_TARER</name>
<dbReference type="AlphaFoldDB" id="A0AAD8JTI1"/>
<dbReference type="Pfam" id="PF02458">
    <property type="entry name" value="Transferase"/>
    <property type="match status" value="1"/>
</dbReference>
<keyword evidence="2" id="KW-0808">Transferase</keyword>
<evidence type="ECO:0000256" key="1">
    <source>
        <dbReference type="ARBA" id="ARBA00009861"/>
    </source>
</evidence>
<protein>
    <recommendedName>
        <fullName evidence="6">Omega-hydroxypalmitate O-feruloyl transferase</fullName>
    </recommendedName>
</protein>
<comment type="caution">
    <text evidence="4">The sequence shown here is derived from an EMBL/GenBank/DDBJ whole genome shotgun (WGS) entry which is preliminary data.</text>
</comment>
<evidence type="ECO:0000313" key="5">
    <source>
        <dbReference type="Proteomes" id="UP001229421"/>
    </source>
</evidence>
<evidence type="ECO:0000256" key="2">
    <source>
        <dbReference type="ARBA" id="ARBA00022679"/>
    </source>
</evidence>
<evidence type="ECO:0000256" key="3">
    <source>
        <dbReference type="ARBA" id="ARBA00023315"/>
    </source>
</evidence>
<dbReference type="PANTHER" id="PTHR31147:SF1">
    <property type="entry name" value="ACYL TRANSFERASE 4"/>
    <property type="match status" value="1"/>
</dbReference>
<dbReference type="Proteomes" id="UP001229421">
    <property type="component" value="Unassembled WGS sequence"/>
</dbReference>
<keyword evidence="3" id="KW-0012">Acyltransferase</keyword>
<gene>
    <name evidence="4" type="ORF">QVD17_35897</name>
</gene>
<dbReference type="GO" id="GO:0016746">
    <property type="term" value="F:acyltransferase activity"/>
    <property type="evidence" value="ECO:0007669"/>
    <property type="project" value="UniProtKB-KW"/>
</dbReference>
<accession>A0AAD8JTI1</accession>
<dbReference type="PANTHER" id="PTHR31147">
    <property type="entry name" value="ACYL TRANSFERASE 4"/>
    <property type="match status" value="1"/>
</dbReference>
<evidence type="ECO:0000313" key="4">
    <source>
        <dbReference type="EMBL" id="KAK1409371.1"/>
    </source>
</evidence>
<keyword evidence="5" id="KW-1185">Reference proteome</keyword>
<proteinExistence type="inferred from homology"/>
<reference evidence="4" key="1">
    <citation type="journal article" date="2023" name="bioRxiv">
        <title>Improved chromosome-level genome assembly for marigold (Tagetes erecta).</title>
        <authorList>
            <person name="Jiang F."/>
            <person name="Yuan L."/>
            <person name="Wang S."/>
            <person name="Wang H."/>
            <person name="Xu D."/>
            <person name="Wang A."/>
            <person name="Fan W."/>
        </authorList>
    </citation>
    <scope>NUCLEOTIDE SEQUENCE</scope>
    <source>
        <strain evidence="4">WSJ</strain>
        <tissue evidence="4">Leaf</tissue>
    </source>
</reference>
<dbReference type="InterPro" id="IPR050898">
    <property type="entry name" value="Plant_acyltransferase"/>
</dbReference>
<evidence type="ECO:0008006" key="6">
    <source>
        <dbReference type="Google" id="ProtNLM"/>
    </source>
</evidence>
<sequence>MSSGSSVQVKSAALIPPSDPTQTHILKLSAIDSQLFLRFTIEYLLIYRLNGEEKEDIIGRVKAALGRALVPYYPLAGRVRARPDGSCLEVVCRGQGAVFIEANADFTVSDFEKAPSYVTEWRQLLALQVTDVVAGAPPLVVQLTWLPDGVAVGVGFSHCICDGVGSVEFLNLFAKLAAGGTGTGYTTATSRQVVSASTNFKPKPVWQRHILDPTPFNKQETKSQHLEFNRVTDLCKFMTRFTPDQLTPTSVTFHEWQINELKNSIISTSQLKPNSVTTFEAVSAHIWKTWAKALNFPPSQTLKLLFSIDIRNRVKPSLPTGYYGNAIVLGCAQTTARELTEKPLSYAAKLITEAKNRVDDNYVKEVVNSVSLNGASCVPDQVGVLILSQWSKLGLERVDFGMGRPVQVGPVCTDRYCILLPVHDHNRSLKVMLAVPSLAVDNYLDLITAVQ</sequence>
<dbReference type="InterPro" id="IPR023213">
    <property type="entry name" value="CAT-like_dom_sf"/>
</dbReference>